<name>A0A4Y2MVH2_ARAVE</name>
<gene>
    <name evidence="1" type="ORF">AVEN_1663_1</name>
</gene>
<dbReference type="AlphaFoldDB" id="A0A4Y2MVH2"/>
<comment type="caution">
    <text evidence="1">The sequence shown here is derived from an EMBL/GenBank/DDBJ whole genome shotgun (WGS) entry which is preliminary data.</text>
</comment>
<evidence type="ECO:0000313" key="1">
    <source>
        <dbReference type="EMBL" id="GBN31168.1"/>
    </source>
</evidence>
<reference evidence="1 2" key="1">
    <citation type="journal article" date="2019" name="Sci. Rep.">
        <title>Orb-weaving spider Araneus ventricosus genome elucidates the spidroin gene catalogue.</title>
        <authorList>
            <person name="Kono N."/>
            <person name="Nakamura H."/>
            <person name="Ohtoshi R."/>
            <person name="Moran D.A.P."/>
            <person name="Shinohara A."/>
            <person name="Yoshida Y."/>
            <person name="Fujiwara M."/>
            <person name="Mori M."/>
            <person name="Tomita M."/>
            <person name="Arakawa K."/>
        </authorList>
    </citation>
    <scope>NUCLEOTIDE SEQUENCE [LARGE SCALE GENOMIC DNA]</scope>
</reference>
<dbReference type="Proteomes" id="UP000499080">
    <property type="component" value="Unassembled WGS sequence"/>
</dbReference>
<evidence type="ECO:0000313" key="2">
    <source>
        <dbReference type="Proteomes" id="UP000499080"/>
    </source>
</evidence>
<sequence>MDSSPGPGARCSVIKKKKPMSITRDYRHSKFPFMGKPSRGYSIRIKVPVHISLLVLNCLSKHRIPVLPQPAYPFDFARLGFFLGLEFA</sequence>
<dbReference type="EMBL" id="BGPR01008045">
    <property type="protein sequence ID" value="GBN31168.1"/>
    <property type="molecule type" value="Genomic_DNA"/>
</dbReference>
<proteinExistence type="predicted"/>
<accession>A0A4Y2MVH2</accession>
<organism evidence="1 2">
    <name type="scientific">Araneus ventricosus</name>
    <name type="common">Orbweaver spider</name>
    <name type="synonym">Epeira ventricosa</name>
    <dbReference type="NCBI Taxonomy" id="182803"/>
    <lineage>
        <taxon>Eukaryota</taxon>
        <taxon>Metazoa</taxon>
        <taxon>Ecdysozoa</taxon>
        <taxon>Arthropoda</taxon>
        <taxon>Chelicerata</taxon>
        <taxon>Arachnida</taxon>
        <taxon>Araneae</taxon>
        <taxon>Araneomorphae</taxon>
        <taxon>Entelegynae</taxon>
        <taxon>Araneoidea</taxon>
        <taxon>Araneidae</taxon>
        <taxon>Araneus</taxon>
    </lineage>
</organism>
<protein>
    <submittedName>
        <fullName evidence="1">Uncharacterized protein</fullName>
    </submittedName>
</protein>
<keyword evidence="2" id="KW-1185">Reference proteome</keyword>